<dbReference type="EMBL" id="JAUSUO010000016">
    <property type="protein sequence ID" value="MDQ0345478.1"/>
    <property type="molecule type" value="Genomic_DNA"/>
</dbReference>
<gene>
    <name evidence="2" type="ORF">J2S14_004334</name>
</gene>
<comment type="caution">
    <text evidence="2">The sequence shown here is derived from an EMBL/GenBank/DDBJ whole genome shotgun (WGS) entry which is preliminary data.</text>
</comment>
<protein>
    <recommendedName>
        <fullName evidence="4">Lipoprotein</fullName>
    </recommendedName>
</protein>
<keyword evidence="3" id="KW-1185">Reference proteome</keyword>
<feature type="signal peptide" evidence="1">
    <location>
        <begin position="1"/>
        <end position="21"/>
    </location>
</feature>
<dbReference type="PROSITE" id="PS51257">
    <property type="entry name" value="PROKAR_LIPOPROTEIN"/>
    <property type="match status" value="1"/>
</dbReference>
<evidence type="ECO:0000313" key="2">
    <source>
        <dbReference type="EMBL" id="MDQ0345478.1"/>
    </source>
</evidence>
<dbReference type="Proteomes" id="UP001232343">
    <property type="component" value="Unassembled WGS sequence"/>
</dbReference>
<accession>A0ABU0DAU9</accession>
<evidence type="ECO:0000313" key="3">
    <source>
        <dbReference type="Proteomes" id="UP001232343"/>
    </source>
</evidence>
<evidence type="ECO:0000256" key="1">
    <source>
        <dbReference type="SAM" id="SignalP"/>
    </source>
</evidence>
<sequence>MKKYFVIACLFLLTGCTPFINNNVIIDWVDFLHFNGEKYLGSQLEIADSKFIGGKIGKIKKKLDDNVKNPNYKSKNGDAAFLPVGTNLYEVINEPNLIAVRDKNSINGYKIYSKTDYKSDFYSINKDEVVKIQIFDEVSYDQFILRKAINNKKDIGKFIDILQSGNPDSSVVFDYADPKMSSYVVLVYTSESVAKKIPLFFDGEKYFWHHRDSEVLPKEVEEILNVRDD</sequence>
<keyword evidence="1" id="KW-0732">Signal</keyword>
<dbReference type="RefSeq" id="WP_244683247.1">
    <property type="nucleotide sequence ID" value="NZ_JALIRM010000016.1"/>
</dbReference>
<organism evidence="2 3">
    <name type="scientific">Lederbergia wuyishanensis</name>
    <dbReference type="NCBI Taxonomy" id="1347903"/>
    <lineage>
        <taxon>Bacteria</taxon>
        <taxon>Bacillati</taxon>
        <taxon>Bacillota</taxon>
        <taxon>Bacilli</taxon>
        <taxon>Bacillales</taxon>
        <taxon>Bacillaceae</taxon>
        <taxon>Lederbergia</taxon>
    </lineage>
</organism>
<name>A0ABU0DAU9_9BACI</name>
<evidence type="ECO:0008006" key="4">
    <source>
        <dbReference type="Google" id="ProtNLM"/>
    </source>
</evidence>
<proteinExistence type="predicted"/>
<feature type="chain" id="PRO_5046273528" description="Lipoprotein" evidence="1">
    <location>
        <begin position="22"/>
        <end position="229"/>
    </location>
</feature>
<reference evidence="2 3" key="1">
    <citation type="submission" date="2023-07" db="EMBL/GenBank/DDBJ databases">
        <title>Genomic Encyclopedia of Type Strains, Phase IV (KMG-IV): sequencing the most valuable type-strain genomes for metagenomic binning, comparative biology and taxonomic classification.</title>
        <authorList>
            <person name="Goeker M."/>
        </authorList>
    </citation>
    <scope>NUCLEOTIDE SEQUENCE [LARGE SCALE GENOMIC DNA]</scope>
    <source>
        <strain evidence="2 3">DSM 27848</strain>
    </source>
</reference>